<gene>
    <name evidence="1" type="ORF">A9200_08885</name>
</gene>
<dbReference type="OrthoDB" id="1201225at2"/>
<organism evidence="1 2">
    <name type="scientific">Maribacter hydrothermalis</name>
    <dbReference type="NCBI Taxonomy" id="1836467"/>
    <lineage>
        <taxon>Bacteria</taxon>
        <taxon>Pseudomonadati</taxon>
        <taxon>Bacteroidota</taxon>
        <taxon>Flavobacteriia</taxon>
        <taxon>Flavobacteriales</taxon>
        <taxon>Flavobacteriaceae</taxon>
        <taxon>Maribacter</taxon>
    </lineage>
</organism>
<dbReference type="KEGG" id="mart:BTR34_12995"/>
<protein>
    <recommendedName>
        <fullName evidence="3">TonB-dependent receptor</fullName>
    </recommendedName>
</protein>
<evidence type="ECO:0008006" key="3">
    <source>
        <dbReference type="Google" id="ProtNLM"/>
    </source>
</evidence>
<accession>A0A1B7Z1G4</accession>
<evidence type="ECO:0000313" key="2">
    <source>
        <dbReference type="Proteomes" id="UP000092164"/>
    </source>
</evidence>
<dbReference type="EMBL" id="LZFP01000045">
    <property type="protein sequence ID" value="OBR36528.1"/>
    <property type="molecule type" value="Genomic_DNA"/>
</dbReference>
<comment type="caution">
    <text evidence="1">The sequence shown here is derived from an EMBL/GenBank/DDBJ whole genome shotgun (WGS) entry which is preliminary data.</text>
</comment>
<sequence length="64" mass="6865">MPDYVFGQESVFIGGVVLDNVANESIIFTTVGVKGKSKGVITNMNGGFRLPLSFRNIDGNDINT</sequence>
<dbReference type="SUPFAM" id="SSF49464">
    <property type="entry name" value="Carboxypeptidase regulatory domain-like"/>
    <property type="match status" value="1"/>
</dbReference>
<dbReference type="STRING" id="1836467.BTR34_12995"/>
<dbReference type="InterPro" id="IPR008969">
    <property type="entry name" value="CarboxyPept-like_regulatory"/>
</dbReference>
<name>A0A1B7Z1G4_9FLAO</name>
<keyword evidence="2" id="KW-1185">Reference proteome</keyword>
<dbReference type="AlphaFoldDB" id="A0A1B7Z1G4"/>
<reference evidence="2" key="1">
    <citation type="submission" date="2016-06" db="EMBL/GenBank/DDBJ databases">
        <authorList>
            <person name="Zhan P."/>
        </authorList>
    </citation>
    <scope>NUCLEOTIDE SEQUENCE [LARGE SCALE GENOMIC DNA]</scope>
    <source>
        <strain evidence="2">T28</strain>
    </source>
</reference>
<dbReference type="Proteomes" id="UP000092164">
    <property type="component" value="Unassembled WGS sequence"/>
</dbReference>
<dbReference type="RefSeq" id="WP_068486099.1">
    <property type="nucleotide sequence ID" value="NZ_CP018760.1"/>
</dbReference>
<evidence type="ECO:0000313" key="1">
    <source>
        <dbReference type="EMBL" id="OBR36528.1"/>
    </source>
</evidence>
<proteinExistence type="predicted"/>